<protein>
    <submittedName>
        <fullName evidence="1">Uncharacterized protein</fullName>
    </submittedName>
</protein>
<evidence type="ECO:0000313" key="1">
    <source>
        <dbReference type="EMBL" id="SEO25840.1"/>
    </source>
</evidence>
<dbReference type="AlphaFoldDB" id="A0A1H8N8D6"/>
<dbReference type="EMBL" id="FOCT01000015">
    <property type="protein sequence ID" value="SEO25840.1"/>
    <property type="molecule type" value="Genomic_DNA"/>
</dbReference>
<proteinExistence type="predicted"/>
<name>A0A1H8N8D6_9PROT</name>
<gene>
    <name evidence="1" type="ORF">SAMN05216404_11563</name>
</gene>
<sequence>MFEEAQSCRRGLQIARRVRLTKRKSTLPLLTISVLLLDRRTLHGAKGTEYETVTRIGAHQGRAGAALVEELTASIGMVSSLEKPQCGGILFYWLLFSLVLFLL</sequence>
<reference evidence="1 2" key="1">
    <citation type="submission" date="2016-10" db="EMBL/GenBank/DDBJ databases">
        <authorList>
            <person name="de Groot N.N."/>
        </authorList>
    </citation>
    <scope>NUCLEOTIDE SEQUENCE [LARGE SCALE GENOMIC DNA]</scope>
    <source>
        <strain evidence="1 2">Nl18</strain>
    </source>
</reference>
<evidence type="ECO:0000313" key="2">
    <source>
        <dbReference type="Proteomes" id="UP000183898"/>
    </source>
</evidence>
<organism evidence="1 2">
    <name type="scientific">Nitrosospira multiformis</name>
    <dbReference type="NCBI Taxonomy" id="1231"/>
    <lineage>
        <taxon>Bacteria</taxon>
        <taxon>Pseudomonadati</taxon>
        <taxon>Pseudomonadota</taxon>
        <taxon>Betaproteobacteria</taxon>
        <taxon>Nitrosomonadales</taxon>
        <taxon>Nitrosomonadaceae</taxon>
        <taxon>Nitrosospira</taxon>
    </lineage>
</organism>
<dbReference type="Proteomes" id="UP000183898">
    <property type="component" value="Unassembled WGS sequence"/>
</dbReference>
<accession>A0A1H8N8D6</accession>